<keyword evidence="1" id="KW-0472">Membrane</keyword>
<dbReference type="Gramene" id="NC5G0049960.1">
    <property type="protein sequence ID" value="NC5G0049960.1:cds"/>
    <property type="gene ID" value="NC5G0049960"/>
</dbReference>
<protein>
    <submittedName>
        <fullName evidence="2">Uncharacterized protein</fullName>
    </submittedName>
</protein>
<feature type="transmembrane region" description="Helical" evidence="1">
    <location>
        <begin position="55"/>
        <end position="74"/>
    </location>
</feature>
<reference evidence="2" key="1">
    <citation type="submission" date="2019-09" db="EMBL/GenBank/DDBJ databases">
        <authorList>
            <person name="Zhang L."/>
        </authorList>
    </citation>
    <scope>NUCLEOTIDE SEQUENCE</scope>
</reference>
<feature type="transmembrane region" description="Helical" evidence="1">
    <location>
        <begin position="86"/>
        <end position="109"/>
    </location>
</feature>
<keyword evidence="1" id="KW-0812">Transmembrane</keyword>
<dbReference type="AlphaFoldDB" id="A0A5K1CXJ4"/>
<evidence type="ECO:0000256" key="1">
    <source>
        <dbReference type="SAM" id="Phobius"/>
    </source>
</evidence>
<name>A0A5K1CXJ4_9MAGN</name>
<evidence type="ECO:0000313" key="2">
    <source>
        <dbReference type="EMBL" id="VVW33339.1"/>
    </source>
</evidence>
<accession>A0A5K1CXJ4</accession>
<proteinExistence type="predicted"/>
<organism evidence="2">
    <name type="scientific">Nymphaea colorata</name>
    <name type="common">pocket water lily</name>
    <dbReference type="NCBI Taxonomy" id="210225"/>
    <lineage>
        <taxon>Eukaryota</taxon>
        <taxon>Viridiplantae</taxon>
        <taxon>Streptophyta</taxon>
        <taxon>Embryophyta</taxon>
        <taxon>Tracheophyta</taxon>
        <taxon>Spermatophyta</taxon>
        <taxon>Magnoliopsida</taxon>
        <taxon>Nymphaeales</taxon>
        <taxon>Nymphaeaceae</taxon>
        <taxon>Nymphaea</taxon>
    </lineage>
</organism>
<sequence>MEVDVVKKIEKGKVLSGVEKAGLLSKAEDLGLTLSSIEKLRFLSKAEELGLVERAAAFSPAALASVSLPLAVAIPDDSFALVALQTTLAALLGAGAAGLFVGSVVLGGLQESD</sequence>
<dbReference type="InterPro" id="IPR009500">
    <property type="entry name" value="DUF1118"/>
</dbReference>
<keyword evidence="1" id="KW-1133">Transmembrane helix</keyword>
<dbReference type="EMBL" id="LR721783">
    <property type="protein sequence ID" value="VVW33339.1"/>
    <property type="molecule type" value="Genomic_DNA"/>
</dbReference>
<dbReference type="Pfam" id="PF06549">
    <property type="entry name" value="DUF1118"/>
    <property type="match status" value="1"/>
</dbReference>
<gene>
    <name evidence="2" type="ORF">NYM_LOCUS19033</name>
</gene>